<dbReference type="Proteomes" id="UP000182658">
    <property type="component" value="Unassembled WGS sequence"/>
</dbReference>
<feature type="compositionally biased region" description="Polar residues" evidence="1">
    <location>
        <begin position="361"/>
        <end position="392"/>
    </location>
</feature>
<organism evidence="3 4">
    <name type="scientific">Coniochaeta ligniaria NRRL 30616</name>
    <dbReference type="NCBI Taxonomy" id="1408157"/>
    <lineage>
        <taxon>Eukaryota</taxon>
        <taxon>Fungi</taxon>
        <taxon>Dikarya</taxon>
        <taxon>Ascomycota</taxon>
        <taxon>Pezizomycotina</taxon>
        <taxon>Sordariomycetes</taxon>
        <taxon>Sordariomycetidae</taxon>
        <taxon>Coniochaetales</taxon>
        <taxon>Coniochaetaceae</taxon>
        <taxon>Coniochaeta</taxon>
    </lineage>
</organism>
<keyword evidence="4" id="KW-1185">Reference proteome</keyword>
<sequence>MKPSTVIAAVAAFAGSSDAFWRMVCKGRAGLARIDPLVSPGEVAQHVHSIHGSSGFSESATYDDVVNADCTSCAVTQDKSVYWHPSLYFKHDNGSFELVPQTGGMLAYYFLNPTPGQTGNITAFPQGFRMIAGDSLRRNYSIAGTSYTVADPEKSLWAQLGQTSQVDLAQRAIGFNCLNYAKAAEGSLYRHYLPTKDYLDANCANGVRFEMMFPSCWDGKNLDSPNHKSHVAYPDLVINGNCPSGYDVRLPGLFFETIWETDAFSGVNGEFVISNGDIQGFGYHADFIMGWPQDLLQQAVDTCTNESGEIADCPLFNIQSEQDQTSCQLKKLPAQLVKEAVTGIVGDTLPGGVAIQYGPQPATQVNPAPQTTTVDVPTVSYSPGTTATNSGSVLPGQVFKESSSSEAPTPSTTPEAASTPDAAASPAKPTFPTAAPASAPQDDGLPIVSTQYITNGNVVSEVVWKEAVVYITESEDVTVTVTVQQPTSSVQAVRKLRRGHGHDHFHRHLRHGRR</sequence>
<feature type="compositionally biased region" description="Low complexity" evidence="1">
    <location>
        <begin position="401"/>
        <end position="440"/>
    </location>
</feature>
<dbReference type="EMBL" id="KV875097">
    <property type="protein sequence ID" value="OIW29994.1"/>
    <property type="molecule type" value="Genomic_DNA"/>
</dbReference>
<reference evidence="3 4" key="1">
    <citation type="submission" date="2016-10" db="EMBL/GenBank/DDBJ databases">
        <title>Draft genome sequence of Coniochaeta ligniaria NRRL30616, a lignocellulolytic fungus for bioabatement of inhibitors in plant biomass hydrolysates.</title>
        <authorList>
            <consortium name="DOE Joint Genome Institute"/>
            <person name="Jimenez D.J."/>
            <person name="Hector R.E."/>
            <person name="Riley R."/>
            <person name="Sun H."/>
            <person name="Grigoriev I.V."/>
            <person name="Van Elsas J.D."/>
            <person name="Nichols N.N."/>
        </authorList>
    </citation>
    <scope>NUCLEOTIDE SEQUENCE [LARGE SCALE GENOMIC DNA]</scope>
    <source>
        <strain evidence="3 4">NRRL 30616</strain>
    </source>
</reference>
<dbReference type="PANTHER" id="PTHR43662:SF7">
    <property type="entry name" value="DUF1996 DOMAIN-CONTAINING PROTEIN"/>
    <property type="match status" value="1"/>
</dbReference>
<evidence type="ECO:0000313" key="4">
    <source>
        <dbReference type="Proteomes" id="UP000182658"/>
    </source>
</evidence>
<gene>
    <name evidence="3" type="ORF">CONLIGDRAFT_575792</name>
</gene>
<dbReference type="PANTHER" id="PTHR43662">
    <property type="match status" value="1"/>
</dbReference>
<feature type="domain" description="DUF1996" evidence="2">
    <location>
        <begin position="35"/>
        <end position="291"/>
    </location>
</feature>
<evidence type="ECO:0000313" key="3">
    <source>
        <dbReference type="EMBL" id="OIW29994.1"/>
    </source>
</evidence>
<evidence type="ECO:0000256" key="1">
    <source>
        <dbReference type="SAM" id="MobiDB-lite"/>
    </source>
</evidence>
<dbReference type="InterPro" id="IPR018535">
    <property type="entry name" value="DUF1996"/>
</dbReference>
<dbReference type="AlphaFoldDB" id="A0A1J7JQH2"/>
<feature type="region of interest" description="Disordered" evidence="1">
    <location>
        <begin position="360"/>
        <end position="442"/>
    </location>
</feature>
<dbReference type="Pfam" id="PF09362">
    <property type="entry name" value="DUF1996"/>
    <property type="match status" value="1"/>
</dbReference>
<evidence type="ECO:0000259" key="2">
    <source>
        <dbReference type="Pfam" id="PF09362"/>
    </source>
</evidence>
<dbReference type="InParanoid" id="A0A1J7JQH2"/>
<dbReference type="OrthoDB" id="74764at2759"/>
<proteinExistence type="predicted"/>
<name>A0A1J7JQH2_9PEZI</name>
<protein>
    <recommendedName>
        <fullName evidence="2">DUF1996 domain-containing protein</fullName>
    </recommendedName>
</protein>
<accession>A0A1J7JQH2</accession>